<dbReference type="Pfam" id="PF01257">
    <property type="entry name" value="2Fe-2S_thioredx"/>
    <property type="match status" value="1"/>
</dbReference>
<evidence type="ECO:0000313" key="8">
    <source>
        <dbReference type="Proteomes" id="UP000008461"/>
    </source>
</evidence>
<dbReference type="InterPro" id="IPR037225">
    <property type="entry name" value="Nuo51_FMN-bd_sf"/>
</dbReference>
<evidence type="ECO:0000256" key="3">
    <source>
        <dbReference type="ARBA" id="ARBA00022723"/>
    </source>
</evidence>
<dbReference type="EMBL" id="CP002691">
    <property type="protein sequence ID" value="AEE53153.1"/>
    <property type="molecule type" value="Genomic_DNA"/>
</dbReference>
<evidence type="ECO:0000256" key="5">
    <source>
        <dbReference type="ARBA" id="ARBA00023014"/>
    </source>
</evidence>
<organism evidence="7 8">
    <name type="scientific">Haliscomenobacter hydrossis (strain ATCC 27775 / DSM 1100 / LMG 10767 / O)</name>
    <dbReference type="NCBI Taxonomy" id="760192"/>
    <lineage>
        <taxon>Bacteria</taxon>
        <taxon>Pseudomonadati</taxon>
        <taxon>Bacteroidota</taxon>
        <taxon>Saprospiria</taxon>
        <taxon>Saprospirales</taxon>
        <taxon>Haliscomenobacteraceae</taxon>
        <taxon>Haliscomenobacter</taxon>
    </lineage>
</organism>
<protein>
    <submittedName>
        <fullName evidence="7">NADH dehydrogenase (Quinone)</fullName>
        <ecNumber evidence="7">1.6.5.11</ecNumber>
    </submittedName>
</protein>
<dbReference type="InterPro" id="IPR011538">
    <property type="entry name" value="Nuo51_FMN-bd"/>
</dbReference>
<dbReference type="SUPFAM" id="SSF52833">
    <property type="entry name" value="Thioredoxin-like"/>
    <property type="match status" value="1"/>
</dbReference>
<evidence type="ECO:0000259" key="6">
    <source>
        <dbReference type="SMART" id="SM00928"/>
    </source>
</evidence>
<name>F4L7C6_HALH1</name>
<reference evidence="7 8" key="1">
    <citation type="journal article" date="2011" name="Stand. Genomic Sci.">
        <title>Complete genome sequence of Haliscomenobacter hydrossis type strain (O).</title>
        <authorList>
            <consortium name="US DOE Joint Genome Institute (JGI-PGF)"/>
            <person name="Daligault H."/>
            <person name="Lapidus A."/>
            <person name="Zeytun A."/>
            <person name="Nolan M."/>
            <person name="Lucas S."/>
            <person name="Del Rio T.G."/>
            <person name="Tice H."/>
            <person name="Cheng J.F."/>
            <person name="Tapia R."/>
            <person name="Han C."/>
            <person name="Goodwin L."/>
            <person name="Pitluck S."/>
            <person name="Liolios K."/>
            <person name="Pagani I."/>
            <person name="Ivanova N."/>
            <person name="Huntemann M."/>
            <person name="Mavromatis K."/>
            <person name="Mikhailova N."/>
            <person name="Pati A."/>
            <person name="Chen A."/>
            <person name="Palaniappan K."/>
            <person name="Land M."/>
            <person name="Hauser L."/>
            <person name="Brambilla E.M."/>
            <person name="Rohde M."/>
            <person name="Verbarg S."/>
            <person name="Goker M."/>
            <person name="Bristow J."/>
            <person name="Eisen J.A."/>
            <person name="Markowitz V."/>
            <person name="Hugenholtz P."/>
            <person name="Kyrpides N.C."/>
            <person name="Klenk H.P."/>
            <person name="Woyke T."/>
        </authorList>
    </citation>
    <scope>NUCLEOTIDE SEQUENCE [LARGE SCALE GENOMIC DNA]</scope>
    <source>
        <strain evidence="8">ATCC 27775 / DSM 1100 / LMG 10767 / O</strain>
    </source>
</reference>
<comment type="similarity">
    <text evidence="1">Belongs to the complex I 51 kDa subunit family.</text>
</comment>
<evidence type="ECO:0000313" key="7">
    <source>
        <dbReference type="EMBL" id="AEE53153.1"/>
    </source>
</evidence>
<dbReference type="GO" id="GO:0016491">
    <property type="term" value="F:oxidoreductase activity"/>
    <property type="evidence" value="ECO:0007669"/>
    <property type="project" value="UniProtKB-KW"/>
</dbReference>
<keyword evidence="7" id="KW-0560">Oxidoreductase</keyword>
<keyword evidence="2" id="KW-0004">4Fe-4S</keyword>
<sequence>MSKNVRNLSARRGLDNRLFDRLAEARSEKKGLDQEVMHQISDEYLVGNANVYGAATFYDFLNPEQSNKKVFVCAGSACLLAGTQQALQQTLEQHFDPTSIGEVYCLGRCYENSAFHYHGLNYSGQAAAQITELKAGSVTTIADQYTVGSLGKGLLTAEHPSLEQTLKTLIQLLESDPEQLLEEITLSGLRGRGGAGFPLAIKLAGVKKENAEEKYIVCNADEGDPGAFSDRYLLEQKAQLVLFGMAISGYISGAQDGVLYIRAEYPEAISILQKAIEPFNRIFPHQKRNGERVDFKLHVVKAQGAYICGEETALLSSLEGLRPEVRTRPPFPTQYGLFGKPTAVNNVETLANVYAILSDGGMAFKVIGTAKSSGTKLLSLDSYFNNPGLYEVDMGTPLSVVINELGGGLKEPIKAFHIGGPLGGLVPLHKIADLTIDFESFASQGFLLGHASILSIPTRFPLLEYLEHLFAFTAHESCGKCFPCRIGSVRGKELLQKARAGNYQIDRELWDDLIDTLEKGSLCALGGGLPLPVKNAMQYFPAELGAYFK</sequence>
<dbReference type="EC" id="1.6.5.11" evidence="7"/>
<evidence type="ECO:0000256" key="2">
    <source>
        <dbReference type="ARBA" id="ARBA00022485"/>
    </source>
</evidence>
<dbReference type="Pfam" id="PF10589">
    <property type="entry name" value="NADH_4Fe-4S"/>
    <property type="match status" value="1"/>
</dbReference>
<reference key="2">
    <citation type="submission" date="2011-04" db="EMBL/GenBank/DDBJ databases">
        <title>Complete sequence of chromosome of Haliscomenobacter hydrossis DSM 1100.</title>
        <authorList>
            <consortium name="US DOE Joint Genome Institute (JGI-PGF)"/>
            <person name="Lucas S."/>
            <person name="Han J."/>
            <person name="Lapidus A."/>
            <person name="Bruce D."/>
            <person name="Goodwin L."/>
            <person name="Pitluck S."/>
            <person name="Peters L."/>
            <person name="Kyrpides N."/>
            <person name="Mavromatis K."/>
            <person name="Ivanova N."/>
            <person name="Ovchinnikova G."/>
            <person name="Pagani I."/>
            <person name="Daligault H."/>
            <person name="Detter J.C."/>
            <person name="Han C."/>
            <person name="Land M."/>
            <person name="Hauser L."/>
            <person name="Markowitz V."/>
            <person name="Cheng J.-F."/>
            <person name="Hugenholtz P."/>
            <person name="Woyke T."/>
            <person name="Wu D."/>
            <person name="Verbarg S."/>
            <person name="Frueling A."/>
            <person name="Brambilla E."/>
            <person name="Klenk H.-P."/>
            <person name="Eisen J.A."/>
        </authorList>
    </citation>
    <scope>NUCLEOTIDE SEQUENCE</scope>
    <source>
        <strain>DSM 1100</strain>
    </source>
</reference>
<dbReference type="InterPro" id="IPR036249">
    <property type="entry name" value="Thioredoxin-like_sf"/>
</dbReference>
<dbReference type="GO" id="GO:0051539">
    <property type="term" value="F:4 iron, 4 sulfur cluster binding"/>
    <property type="evidence" value="ECO:0007669"/>
    <property type="project" value="UniProtKB-KW"/>
</dbReference>
<dbReference type="SUPFAM" id="SSF140490">
    <property type="entry name" value="Nqo1C-terminal domain-like"/>
    <property type="match status" value="1"/>
</dbReference>
<evidence type="ECO:0000256" key="4">
    <source>
        <dbReference type="ARBA" id="ARBA00023004"/>
    </source>
</evidence>
<dbReference type="InterPro" id="IPR019575">
    <property type="entry name" value="Nuop51_4Fe4S-bd"/>
</dbReference>
<dbReference type="GO" id="GO:0008137">
    <property type="term" value="F:NADH dehydrogenase (ubiquinone) activity"/>
    <property type="evidence" value="ECO:0007669"/>
    <property type="project" value="InterPro"/>
</dbReference>
<keyword evidence="4" id="KW-0408">Iron</keyword>
<dbReference type="SUPFAM" id="SSF142984">
    <property type="entry name" value="Nqo1 middle domain-like"/>
    <property type="match status" value="1"/>
</dbReference>
<dbReference type="RefSeq" id="WP_013767687.1">
    <property type="nucleotide sequence ID" value="NC_015510.1"/>
</dbReference>
<keyword evidence="3" id="KW-0479">Metal-binding</keyword>
<dbReference type="GO" id="GO:0046872">
    <property type="term" value="F:metal ion binding"/>
    <property type="evidence" value="ECO:0007669"/>
    <property type="project" value="UniProtKB-KW"/>
</dbReference>
<dbReference type="Gene3D" id="3.10.20.600">
    <property type="match status" value="1"/>
</dbReference>
<dbReference type="eggNOG" id="COG1905">
    <property type="taxonomic scope" value="Bacteria"/>
</dbReference>
<dbReference type="HOGENOM" id="CLU_014881_0_1_10"/>
<gene>
    <name evidence="7" type="ordered locus">Halhy_5328</name>
</gene>
<keyword evidence="5" id="KW-0411">Iron-sulfur</keyword>
<dbReference type="OrthoDB" id="9761899at2"/>
<keyword evidence="8" id="KW-1185">Reference proteome</keyword>
<dbReference type="Gene3D" id="1.20.1440.230">
    <property type="entry name" value="NADH-ubiquinone oxidoreductase 51kDa subunit, iron-sulphur binding domain"/>
    <property type="match status" value="1"/>
</dbReference>
<dbReference type="AlphaFoldDB" id="F4L7C6"/>
<dbReference type="GO" id="GO:0010181">
    <property type="term" value="F:FMN binding"/>
    <property type="evidence" value="ECO:0007669"/>
    <property type="project" value="InterPro"/>
</dbReference>
<dbReference type="CDD" id="cd02980">
    <property type="entry name" value="TRX_Fd_family"/>
    <property type="match status" value="1"/>
</dbReference>
<dbReference type="InterPro" id="IPR001949">
    <property type="entry name" value="NADH-UbQ_OxRdtase_51kDa_CS"/>
</dbReference>
<accession>F4L7C6</accession>
<dbReference type="Pfam" id="PF01512">
    <property type="entry name" value="Complex1_51K"/>
    <property type="match status" value="1"/>
</dbReference>
<dbReference type="SMART" id="SM00928">
    <property type="entry name" value="NADH_4Fe-4S"/>
    <property type="match status" value="1"/>
</dbReference>
<dbReference type="STRING" id="760192.Halhy_5328"/>
<evidence type="ECO:0000256" key="1">
    <source>
        <dbReference type="ARBA" id="ARBA00007523"/>
    </source>
</evidence>
<dbReference type="KEGG" id="hhy:Halhy_5328"/>
<dbReference type="Gene3D" id="3.40.50.11540">
    <property type="entry name" value="NADH-ubiquinone oxidoreductase 51kDa subunit"/>
    <property type="match status" value="1"/>
</dbReference>
<dbReference type="PANTHER" id="PTHR43578:SF3">
    <property type="entry name" value="NADH-QUINONE OXIDOREDUCTASE SUBUNIT F"/>
    <property type="match status" value="1"/>
</dbReference>
<proteinExistence type="inferred from homology"/>
<dbReference type="InterPro" id="IPR037207">
    <property type="entry name" value="Nuop51_4Fe4S-bd_sf"/>
</dbReference>
<dbReference type="Proteomes" id="UP000008461">
    <property type="component" value="Chromosome"/>
</dbReference>
<dbReference type="SUPFAM" id="SSF142019">
    <property type="entry name" value="Nqo1 FMN-binding domain-like"/>
    <property type="match status" value="1"/>
</dbReference>
<dbReference type="PANTHER" id="PTHR43578">
    <property type="entry name" value="NADH-QUINONE OXIDOREDUCTASE SUBUNIT F"/>
    <property type="match status" value="1"/>
</dbReference>
<dbReference type="eggNOG" id="COG1894">
    <property type="taxonomic scope" value="Bacteria"/>
</dbReference>
<feature type="domain" description="NADH-ubiquinone oxidoreductase 51kDa subunit iron-sulphur binding" evidence="6">
    <location>
        <begin position="463"/>
        <end position="508"/>
    </location>
</feature>
<dbReference type="PROSITE" id="PS00645">
    <property type="entry name" value="COMPLEX1_51K_2"/>
    <property type="match status" value="1"/>
</dbReference>